<proteinExistence type="predicted"/>
<name>X1TP27_9ZZZZ</name>
<organism evidence="1">
    <name type="scientific">marine sediment metagenome</name>
    <dbReference type="NCBI Taxonomy" id="412755"/>
    <lineage>
        <taxon>unclassified sequences</taxon>
        <taxon>metagenomes</taxon>
        <taxon>ecological metagenomes</taxon>
    </lineage>
</organism>
<feature type="non-terminal residue" evidence="1">
    <location>
        <position position="1"/>
    </location>
</feature>
<reference evidence="1" key="1">
    <citation type="journal article" date="2014" name="Front. Microbiol.">
        <title>High frequency of phylogenetically diverse reductive dehalogenase-homologous genes in deep subseafloor sedimentary metagenomes.</title>
        <authorList>
            <person name="Kawai M."/>
            <person name="Futagami T."/>
            <person name="Toyoda A."/>
            <person name="Takaki Y."/>
            <person name="Nishi S."/>
            <person name="Hori S."/>
            <person name="Arai W."/>
            <person name="Tsubouchi T."/>
            <person name="Morono Y."/>
            <person name="Uchiyama I."/>
            <person name="Ito T."/>
            <person name="Fujiyama A."/>
            <person name="Inagaki F."/>
            <person name="Takami H."/>
        </authorList>
    </citation>
    <scope>NUCLEOTIDE SEQUENCE</scope>
    <source>
        <strain evidence="1">Expedition CK06-06</strain>
    </source>
</reference>
<comment type="caution">
    <text evidence="1">The sequence shown here is derived from an EMBL/GenBank/DDBJ whole genome shotgun (WGS) entry which is preliminary data.</text>
</comment>
<protein>
    <submittedName>
        <fullName evidence="1">Uncharacterized protein</fullName>
    </submittedName>
</protein>
<sequence>QIWESEVAKLKRYKGREPIPVVYGQRGTTNV</sequence>
<gene>
    <name evidence="1" type="ORF">S12H4_50567</name>
</gene>
<dbReference type="EMBL" id="BARW01031859">
    <property type="protein sequence ID" value="GAJ06984.1"/>
    <property type="molecule type" value="Genomic_DNA"/>
</dbReference>
<accession>X1TP27</accession>
<dbReference type="AlphaFoldDB" id="X1TP27"/>
<evidence type="ECO:0000313" key="1">
    <source>
        <dbReference type="EMBL" id="GAJ06984.1"/>
    </source>
</evidence>